<proteinExistence type="predicted"/>
<reference evidence="3" key="3">
    <citation type="submission" date="2025-09" db="UniProtKB">
        <authorList>
            <consortium name="Ensembl"/>
        </authorList>
    </citation>
    <scope>IDENTIFICATION</scope>
</reference>
<organism evidence="3 4">
    <name type="scientific">Scleropages formosus</name>
    <name type="common">Asian bonytongue</name>
    <name type="synonym">Osteoglossum formosum</name>
    <dbReference type="NCBI Taxonomy" id="113540"/>
    <lineage>
        <taxon>Eukaryota</taxon>
        <taxon>Metazoa</taxon>
        <taxon>Chordata</taxon>
        <taxon>Craniata</taxon>
        <taxon>Vertebrata</taxon>
        <taxon>Euteleostomi</taxon>
        <taxon>Actinopterygii</taxon>
        <taxon>Neopterygii</taxon>
        <taxon>Teleostei</taxon>
        <taxon>Osteoglossocephala</taxon>
        <taxon>Osteoglossomorpha</taxon>
        <taxon>Osteoglossiformes</taxon>
        <taxon>Osteoglossidae</taxon>
        <taxon>Scleropages</taxon>
    </lineage>
</organism>
<dbReference type="Ensembl" id="ENSSFOT00015029651.2">
    <property type="protein sequence ID" value="ENSSFOP00015029316.1"/>
    <property type="gene ID" value="ENSSFOG00015018851.2"/>
</dbReference>
<evidence type="ECO:0000313" key="3">
    <source>
        <dbReference type="Ensembl" id="ENSSFOP00015029316.1"/>
    </source>
</evidence>
<evidence type="ECO:0000313" key="4">
    <source>
        <dbReference type="Proteomes" id="UP000694397"/>
    </source>
</evidence>
<dbReference type="PANTHER" id="PTHR41693">
    <property type="entry name" value="HEME-BINDING PROTEIN 1"/>
    <property type="match status" value="1"/>
</dbReference>
<feature type="compositionally biased region" description="Basic and acidic residues" evidence="1">
    <location>
        <begin position="128"/>
        <end position="138"/>
    </location>
</feature>
<sequence>MTMRGTVLMILLLVALCAAQKRRRQQSSEWDYRADAEKVNTKGCSNLTLVLDNWKFAIMTQVKDLLLNDHNTVLPDYGRIQPLSDALGDLYKEFNGLKERLGELTTKFETVETFVDDIRAGKVPVPPREVRPMPERQALEPQPSSPQDENPVSAARPEGPRQQGRRNKFVVRRPIRKPESPQA</sequence>
<dbReference type="AlphaFoldDB" id="A0A8C9V7D6"/>
<evidence type="ECO:0000256" key="2">
    <source>
        <dbReference type="SAM" id="SignalP"/>
    </source>
</evidence>
<evidence type="ECO:0000256" key="1">
    <source>
        <dbReference type="SAM" id="MobiDB-lite"/>
    </source>
</evidence>
<feature type="compositionally biased region" description="Basic residues" evidence="1">
    <location>
        <begin position="163"/>
        <end position="175"/>
    </location>
</feature>
<keyword evidence="4" id="KW-1185">Reference proteome</keyword>
<dbReference type="GeneTree" id="ENSGT00410000026495"/>
<dbReference type="OrthoDB" id="9901503at2759"/>
<reference evidence="3 4" key="1">
    <citation type="submission" date="2019-04" db="EMBL/GenBank/DDBJ databases">
        <authorList>
            <consortium name="Wellcome Sanger Institute Data Sharing"/>
        </authorList>
    </citation>
    <scope>NUCLEOTIDE SEQUENCE [LARGE SCALE GENOMIC DNA]</scope>
</reference>
<dbReference type="PANTHER" id="PTHR41693:SF2">
    <property type="entry name" value="BIOGENESIS OF LYSOSOME-RELATED ORGANELLES COMPLEX 1 SUBUNIT 2"/>
    <property type="match status" value="1"/>
</dbReference>
<name>A0A8C9V7D6_SCLFO</name>
<dbReference type="Proteomes" id="UP000694397">
    <property type="component" value="Chromosome 1"/>
</dbReference>
<accession>A0A8C9V7D6</accession>
<reference evidence="3" key="2">
    <citation type="submission" date="2025-08" db="UniProtKB">
        <authorList>
            <consortium name="Ensembl"/>
        </authorList>
    </citation>
    <scope>IDENTIFICATION</scope>
</reference>
<feature type="chain" id="PRO_5034796944" evidence="2">
    <location>
        <begin position="20"/>
        <end position="183"/>
    </location>
</feature>
<protein>
    <submittedName>
        <fullName evidence="3">Si:ch73-127m5.3</fullName>
    </submittedName>
</protein>
<feature type="region of interest" description="Disordered" evidence="1">
    <location>
        <begin position="123"/>
        <end position="183"/>
    </location>
</feature>
<feature type="signal peptide" evidence="2">
    <location>
        <begin position="1"/>
        <end position="19"/>
    </location>
</feature>
<keyword evidence="2" id="KW-0732">Signal</keyword>